<protein>
    <submittedName>
        <fullName evidence="1">Uncharacterized protein</fullName>
    </submittedName>
</protein>
<dbReference type="Proteomes" id="UP000091820">
    <property type="component" value="Unassembled WGS sequence"/>
</dbReference>
<organism evidence="1 2">
    <name type="scientific">Glossina brevipalpis</name>
    <dbReference type="NCBI Taxonomy" id="37001"/>
    <lineage>
        <taxon>Eukaryota</taxon>
        <taxon>Metazoa</taxon>
        <taxon>Ecdysozoa</taxon>
        <taxon>Arthropoda</taxon>
        <taxon>Hexapoda</taxon>
        <taxon>Insecta</taxon>
        <taxon>Pterygota</taxon>
        <taxon>Neoptera</taxon>
        <taxon>Endopterygota</taxon>
        <taxon>Diptera</taxon>
        <taxon>Brachycera</taxon>
        <taxon>Muscomorpha</taxon>
        <taxon>Hippoboscoidea</taxon>
        <taxon>Glossinidae</taxon>
        <taxon>Glossina</taxon>
    </lineage>
</organism>
<reference evidence="2" key="1">
    <citation type="submission" date="2014-03" db="EMBL/GenBank/DDBJ databases">
        <authorList>
            <person name="Aksoy S."/>
            <person name="Warren W."/>
            <person name="Wilson R.K."/>
        </authorList>
    </citation>
    <scope>NUCLEOTIDE SEQUENCE [LARGE SCALE GENOMIC DNA]</scope>
    <source>
        <strain evidence="2">IAEA</strain>
    </source>
</reference>
<dbReference type="AlphaFoldDB" id="A0A1A9WH82"/>
<evidence type="ECO:0000313" key="2">
    <source>
        <dbReference type="Proteomes" id="UP000091820"/>
    </source>
</evidence>
<proteinExistence type="predicted"/>
<sequence length="149" mass="16831">MPMASNASSDGGGDDGSARSCRELLQNFVVIYACVWFETDSAVAMLDHSSDNSHLCFCTAKMERGLVIADITAAQVVAIVVIIKQSNNNNNNKKKTYRTYMRHLCKQCRHSVLWGTVKIKIDLIRQILDKIIIQWSPIYSQGLWIFVIY</sequence>
<reference evidence="1" key="2">
    <citation type="submission" date="2020-05" db="UniProtKB">
        <authorList>
            <consortium name="EnsemblMetazoa"/>
        </authorList>
    </citation>
    <scope>IDENTIFICATION</scope>
    <source>
        <strain evidence="1">IAEA</strain>
    </source>
</reference>
<dbReference type="EnsemblMetazoa" id="GBRI019603-RA">
    <property type="protein sequence ID" value="GBRI019603-PA"/>
    <property type="gene ID" value="GBRI019603"/>
</dbReference>
<name>A0A1A9WH82_9MUSC</name>
<evidence type="ECO:0000313" key="1">
    <source>
        <dbReference type="EnsemblMetazoa" id="GBRI019603-PA"/>
    </source>
</evidence>
<dbReference type="VEuPathDB" id="VectorBase:GBRI019603"/>
<keyword evidence="2" id="KW-1185">Reference proteome</keyword>
<accession>A0A1A9WH82</accession>